<dbReference type="PROSITE" id="PS51740">
    <property type="entry name" value="SPOVT_ABRB"/>
    <property type="match status" value="1"/>
</dbReference>
<dbReference type="Gene3D" id="2.10.260.10">
    <property type="match status" value="1"/>
</dbReference>
<accession>A0A7C3HS23</accession>
<dbReference type="GO" id="GO:0003677">
    <property type="term" value="F:DNA binding"/>
    <property type="evidence" value="ECO:0007669"/>
    <property type="project" value="UniProtKB-UniRule"/>
</dbReference>
<comment type="caution">
    <text evidence="3">The sequence shown here is derived from an EMBL/GenBank/DDBJ whole genome shotgun (WGS) entry which is preliminary data.</text>
</comment>
<dbReference type="InterPro" id="IPR007159">
    <property type="entry name" value="SpoVT-AbrB_dom"/>
</dbReference>
<proteinExistence type="predicted"/>
<organism evidence="3">
    <name type="scientific">Meiothermus ruber</name>
    <dbReference type="NCBI Taxonomy" id="277"/>
    <lineage>
        <taxon>Bacteria</taxon>
        <taxon>Thermotogati</taxon>
        <taxon>Deinococcota</taxon>
        <taxon>Deinococci</taxon>
        <taxon>Thermales</taxon>
        <taxon>Thermaceae</taxon>
        <taxon>Meiothermus</taxon>
    </lineage>
</organism>
<dbReference type="EMBL" id="DSWI01000016">
    <property type="protein sequence ID" value="HFG20621.1"/>
    <property type="molecule type" value="Genomic_DNA"/>
</dbReference>
<sequence length="84" mass="9547">MAQGLVSGKYQLTLPVEVRKALGIKPGDRVEYVVKEGRLEIRVIRPDLSKVLDEVLAEHDFAALRAETHDDAVRYVREMRSLDD</sequence>
<evidence type="ECO:0000256" key="1">
    <source>
        <dbReference type="PROSITE-ProRule" id="PRU01076"/>
    </source>
</evidence>
<evidence type="ECO:0000313" key="3">
    <source>
        <dbReference type="EMBL" id="HFG20621.1"/>
    </source>
</evidence>
<dbReference type="RefSeq" id="WP_409656320.1">
    <property type="nucleotide sequence ID" value="NZ_JBKBUW010000025.1"/>
</dbReference>
<evidence type="ECO:0000259" key="2">
    <source>
        <dbReference type="PROSITE" id="PS51740"/>
    </source>
</evidence>
<keyword evidence="1 3" id="KW-0238">DNA-binding</keyword>
<gene>
    <name evidence="3" type="ORF">ENS82_07870</name>
</gene>
<dbReference type="AlphaFoldDB" id="A0A7C3HS23"/>
<dbReference type="NCBIfam" id="TIGR01439">
    <property type="entry name" value="lp_hng_hel_AbrB"/>
    <property type="match status" value="1"/>
</dbReference>
<name>A0A7C3HS23_MEIRU</name>
<feature type="domain" description="SpoVT-AbrB" evidence="2">
    <location>
        <begin position="1"/>
        <end position="46"/>
    </location>
</feature>
<dbReference type="SMART" id="SM00966">
    <property type="entry name" value="SpoVT_AbrB"/>
    <property type="match status" value="1"/>
</dbReference>
<reference evidence="3" key="1">
    <citation type="journal article" date="2020" name="mSystems">
        <title>Genome- and Community-Level Interaction Insights into Carbon Utilization and Element Cycling Functions of Hydrothermarchaeota in Hydrothermal Sediment.</title>
        <authorList>
            <person name="Zhou Z."/>
            <person name="Liu Y."/>
            <person name="Xu W."/>
            <person name="Pan J."/>
            <person name="Luo Z.H."/>
            <person name="Li M."/>
        </authorList>
    </citation>
    <scope>NUCLEOTIDE SEQUENCE [LARGE SCALE GENOMIC DNA]</scope>
    <source>
        <strain evidence="3">SpSt-524</strain>
    </source>
</reference>
<dbReference type="InterPro" id="IPR037914">
    <property type="entry name" value="SpoVT-AbrB_sf"/>
</dbReference>
<dbReference type="SUPFAM" id="SSF89447">
    <property type="entry name" value="AbrB/MazE/MraZ-like"/>
    <property type="match status" value="1"/>
</dbReference>
<dbReference type="Pfam" id="PF04014">
    <property type="entry name" value="MazE_antitoxin"/>
    <property type="match status" value="1"/>
</dbReference>
<protein>
    <submittedName>
        <fullName evidence="3">AbrB/MazE/SpoVT family DNA-binding domain-containing protein</fullName>
    </submittedName>
</protein>